<sequence length="142" mass="13679">MLEWLGSADVPLSDAVDVFVVAPVVSAPGVACGDVDGSVPAAGVGTVAGGDVGVSPPVLAADGPGAGGGAGAGGFAPITDSIRAQVDVVVAELSICALCCAVTALCMAMPMVSAITLFNIAIDCESALPLSSCCTSVTEERI</sequence>
<dbReference type="EMBL" id="BMJO01000005">
    <property type="protein sequence ID" value="GGE62858.1"/>
    <property type="molecule type" value="Genomic_DNA"/>
</dbReference>
<protein>
    <submittedName>
        <fullName evidence="1">Uncharacterized protein</fullName>
    </submittedName>
</protein>
<accession>A0ABQ1SUU5</accession>
<name>A0ABQ1SUU5_9SPHI</name>
<reference evidence="2" key="1">
    <citation type="journal article" date="2019" name="Int. J. Syst. Evol. Microbiol.">
        <title>The Global Catalogue of Microorganisms (GCM) 10K type strain sequencing project: providing services to taxonomists for standard genome sequencing and annotation.</title>
        <authorList>
            <consortium name="The Broad Institute Genomics Platform"/>
            <consortium name="The Broad Institute Genome Sequencing Center for Infectious Disease"/>
            <person name="Wu L."/>
            <person name="Ma J."/>
        </authorList>
    </citation>
    <scope>NUCLEOTIDE SEQUENCE [LARGE SCALE GENOMIC DNA]</scope>
    <source>
        <strain evidence="2">CGMCC 1.15644</strain>
    </source>
</reference>
<dbReference type="Proteomes" id="UP000622648">
    <property type="component" value="Unassembled WGS sequence"/>
</dbReference>
<evidence type="ECO:0000313" key="1">
    <source>
        <dbReference type="EMBL" id="GGE62858.1"/>
    </source>
</evidence>
<gene>
    <name evidence="1" type="ORF">GCM10011413_31580</name>
</gene>
<organism evidence="1 2">
    <name type="scientific">Pedobacter psychrotolerans</name>
    <dbReference type="NCBI Taxonomy" id="1843235"/>
    <lineage>
        <taxon>Bacteria</taxon>
        <taxon>Pseudomonadati</taxon>
        <taxon>Bacteroidota</taxon>
        <taxon>Sphingobacteriia</taxon>
        <taxon>Sphingobacteriales</taxon>
        <taxon>Sphingobacteriaceae</taxon>
        <taxon>Pedobacter</taxon>
    </lineage>
</organism>
<evidence type="ECO:0000313" key="2">
    <source>
        <dbReference type="Proteomes" id="UP000622648"/>
    </source>
</evidence>
<keyword evidence="2" id="KW-1185">Reference proteome</keyword>
<comment type="caution">
    <text evidence="1">The sequence shown here is derived from an EMBL/GenBank/DDBJ whole genome shotgun (WGS) entry which is preliminary data.</text>
</comment>
<proteinExistence type="predicted"/>